<evidence type="ECO:0000313" key="2">
    <source>
        <dbReference type="Proteomes" id="UP000000542"/>
    </source>
</evidence>
<dbReference type="Proteomes" id="UP000000542">
    <property type="component" value="Chromosome 31"/>
</dbReference>
<dbReference type="InParanoid" id="Q4Q664"/>
<dbReference type="KEGG" id="lma:LMJF_31_1980"/>
<dbReference type="RefSeq" id="XP_001685184.1">
    <property type="nucleotide sequence ID" value="XM_001685132.1"/>
</dbReference>
<proteinExistence type="predicted"/>
<accession>Q4Q664</accession>
<protein>
    <submittedName>
        <fullName evidence="1">Uncharacterized protein</fullName>
    </submittedName>
</protein>
<gene>
    <name evidence="1" type="ORF">LMJF_31_1980</name>
</gene>
<sequence length="220" mass="24032">MARRLPQQRTTYAHTFTPFLQRCQQELSNTLESTKRAKPERVRVAQEIGGMELYKGALDGLMAFTLTELEYAEAGVEEVVEKRSKEVRSSMEPTRRDAGKSELWSRLVGHLMWPLLVCVSIEAFSFPLSRKQVCSGIVAQRCFALCAVGRCYGTTSASSPSSSSFARCQSFPVSAPACNHMCMATTSAPPPSPSSSLAFAISHVDTTSSCFATCVLLLSL</sequence>
<dbReference type="HOGENOM" id="CLU_1258220_0_0_1"/>
<name>Q4Q664_LEIMA</name>
<keyword evidence="2" id="KW-1185">Reference proteome</keyword>
<dbReference type="SMR" id="Q4Q664"/>
<evidence type="ECO:0000313" key="1">
    <source>
        <dbReference type="EMBL" id="CAJ08386.1"/>
    </source>
</evidence>
<organism evidence="1 2">
    <name type="scientific">Leishmania major</name>
    <dbReference type="NCBI Taxonomy" id="5664"/>
    <lineage>
        <taxon>Eukaryota</taxon>
        <taxon>Discoba</taxon>
        <taxon>Euglenozoa</taxon>
        <taxon>Kinetoplastea</taxon>
        <taxon>Metakinetoplastina</taxon>
        <taxon>Trypanosomatida</taxon>
        <taxon>Trypanosomatidae</taxon>
        <taxon>Leishmaniinae</taxon>
        <taxon>Leishmania</taxon>
    </lineage>
</organism>
<dbReference type="AlphaFoldDB" id="Q4Q664"/>
<dbReference type="GeneID" id="5654129"/>
<dbReference type="EMBL" id="FR796427">
    <property type="protein sequence ID" value="CAJ08386.1"/>
    <property type="molecule type" value="Genomic_DNA"/>
</dbReference>
<reference evidence="1 2" key="1">
    <citation type="journal article" date="2005" name="Science">
        <title>The genome of the kinetoplastid parasite, Leishmania major.</title>
        <authorList>
            <person name="Ivens A.C."/>
            <person name="Peacock C.S."/>
            <person name="Worthey E.A."/>
            <person name="Murphy L."/>
            <person name="Aggarwal G."/>
            <person name="Berriman M."/>
            <person name="Sisk E."/>
            <person name="Rajandream M.A."/>
            <person name="Adlem E."/>
            <person name="Aert R."/>
            <person name="Anupama A."/>
            <person name="Apostolou Z."/>
            <person name="Attipoe P."/>
            <person name="Bason N."/>
            <person name="Bauser C."/>
            <person name="Beck A."/>
            <person name="Beverley S.M."/>
            <person name="Bianchettin G."/>
            <person name="Borzym K."/>
            <person name="Bothe G."/>
            <person name="Bruschi C.V."/>
            <person name="Collins M."/>
            <person name="Cadag E."/>
            <person name="Ciarloni L."/>
            <person name="Clayton C."/>
            <person name="Coulson R.M."/>
            <person name="Cronin A."/>
            <person name="Cruz A.K."/>
            <person name="Davies R.M."/>
            <person name="De Gaudenzi J."/>
            <person name="Dobson D.E."/>
            <person name="Duesterhoeft A."/>
            <person name="Fazelina G."/>
            <person name="Fosker N."/>
            <person name="Frasch A.C."/>
            <person name="Fraser A."/>
            <person name="Fuchs M."/>
            <person name="Gabel C."/>
            <person name="Goble A."/>
            <person name="Goffeau A."/>
            <person name="Harris D."/>
            <person name="Hertz-Fowler C."/>
            <person name="Hilbert H."/>
            <person name="Horn D."/>
            <person name="Huang Y."/>
            <person name="Klages S."/>
            <person name="Knights A."/>
            <person name="Kube M."/>
            <person name="Larke N."/>
            <person name="Litvin L."/>
            <person name="Lord A."/>
            <person name="Louie T."/>
            <person name="Marra M."/>
            <person name="Masuy D."/>
            <person name="Matthews K."/>
            <person name="Michaeli S."/>
            <person name="Mottram J.C."/>
            <person name="Muller-Auer S."/>
            <person name="Munden H."/>
            <person name="Nelson S."/>
            <person name="Norbertczak H."/>
            <person name="Oliver K."/>
            <person name="O'neil S."/>
            <person name="Pentony M."/>
            <person name="Pohl T.M."/>
            <person name="Price C."/>
            <person name="Purnelle B."/>
            <person name="Quail M.A."/>
            <person name="Rabbinowitsch E."/>
            <person name="Reinhardt R."/>
            <person name="Rieger M."/>
            <person name="Rinta J."/>
            <person name="Robben J."/>
            <person name="Robertson L."/>
            <person name="Ruiz J.C."/>
            <person name="Rutter S."/>
            <person name="Saunders D."/>
            <person name="Schafer M."/>
            <person name="Schein J."/>
            <person name="Schwartz D.C."/>
            <person name="Seeger K."/>
            <person name="Seyler A."/>
            <person name="Sharp S."/>
            <person name="Shin H."/>
            <person name="Sivam D."/>
            <person name="Squares R."/>
            <person name="Squares S."/>
            <person name="Tosato V."/>
            <person name="Vogt C."/>
            <person name="Volckaert G."/>
            <person name="Wambutt R."/>
            <person name="Warren T."/>
            <person name="Wedler H."/>
            <person name="Woodward J."/>
            <person name="Zhou S."/>
            <person name="Zimmermann W."/>
            <person name="Smith D.F."/>
            <person name="Blackwell J.M."/>
            <person name="Stuart K.D."/>
            <person name="Barrell B."/>
            <person name="Myler P.J."/>
        </authorList>
    </citation>
    <scope>NUCLEOTIDE SEQUENCE [LARGE SCALE GENOMIC DNA]</scope>
    <source>
        <strain evidence="2">MHOM/IL/81/Friedlin</strain>
    </source>
</reference>
<dbReference type="VEuPathDB" id="TriTrypDB:LmjF.31.1980"/>
<dbReference type="VEuPathDB" id="TriTrypDB:LMJFC_310033150"/>
<reference evidence="1 2" key="2">
    <citation type="journal article" date="2011" name="Genome Res.">
        <title>Chromosome and gene copy number variation allow major structural change between species and strains of Leishmania.</title>
        <authorList>
            <person name="Rogers M.B."/>
            <person name="Hilley J.D."/>
            <person name="Dickens N.J."/>
            <person name="Wilkes J."/>
            <person name="Bates P.A."/>
            <person name="Depledge D.P."/>
            <person name="Harris D."/>
            <person name="Her Y."/>
            <person name="Herzyk P."/>
            <person name="Imamura H."/>
            <person name="Otto T.D."/>
            <person name="Sanders M."/>
            <person name="Seeger K."/>
            <person name="Dujardin J.C."/>
            <person name="Berriman M."/>
            <person name="Smith D.F."/>
            <person name="Hertz-Fowler C."/>
            <person name="Mottram J.C."/>
        </authorList>
    </citation>
    <scope>NUCLEOTIDE SEQUENCE [LARGE SCALE GENOMIC DNA]</scope>
    <source>
        <strain evidence="2">MHOM/IL/81/Friedlin</strain>
    </source>
</reference>